<reference evidence="1 2" key="1">
    <citation type="journal article" date="2013" name="Int. J. Syst. Evol. Microbiol.">
        <title>Tumebacillus flagellatus sp. nov., an alpha-amylase/pullulanase-producing bacterium isolated from cassava wastewater.</title>
        <authorList>
            <person name="Wang Q."/>
            <person name="Xie N."/>
            <person name="Qin Y."/>
            <person name="Shen N."/>
            <person name="Zhu J."/>
            <person name="Mi H."/>
            <person name="Huang R."/>
        </authorList>
    </citation>
    <scope>NUCLEOTIDE SEQUENCE [LARGE SCALE GENOMIC DNA]</scope>
    <source>
        <strain evidence="1 2">GST4</strain>
    </source>
</reference>
<dbReference type="Proteomes" id="UP000027931">
    <property type="component" value="Unassembled WGS sequence"/>
</dbReference>
<keyword evidence="2" id="KW-1185">Reference proteome</keyword>
<evidence type="ECO:0008006" key="3">
    <source>
        <dbReference type="Google" id="ProtNLM"/>
    </source>
</evidence>
<accession>A0A074LL60</accession>
<organism evidence="1 2">
    <name type="scientific">Tumebacillus flagellatus</name>
    <dbReference type="NCBI Taxonomy" id="1157490"/>
    <lineage>
        <taxon>Bacteria</taxon>
        <taxon>Bacillati</taxon>
        <taxon>Bacillota</taxon>
        <taxon>Bacilli</taxon>
        <taxon>Bacillales</taxon>
        <taxon>Alicyclobacillaceae</taxon>
        <taxon>Tumebacillus</taxon>
    </lineage>
</organism>
<evidence type="ECO:0000313" key="1">
    <source>
        <dbReference type="EMBL" id="KEO81295.1"/>
    </source>
</evidence>
<dbReference type="RefSeq" id="WP_038093695.1">
    <property type="nucleotide sequence ID" value="NZ_JMIR01000041.1"/>
</dbReference>
<sequence length="208" mass="22446">MINITTIEQAVTNPTNALIVSVMGLLGAFLKRSTKLDNRYIPAVLAGGGAVLSVLCNYPQIHSVTSFIETAFAGGLYAAVAVGGHSGLQHVWDVVKTRYEANPEAQKALEELAAAVEEHNPEERHEKLHAAIITGALAIKREIDDLNETEKQQVAQFVTEHTKLSCTRDDVSAVLMLTSDLLGVASQHPGVQQIRQLAQAMEKEKTPA</sequence>
<evidence type="ECO:0000313" key="2">
    <source>
        <dbReference type="Proteomes" id="UP000027931"/>
    </source>
</evidence>
<name>A0A074LL60_9BACL</name>
<gene>
    <name evidence="1" type="ORF">EL26_21720</name>
</gene>
<dbReference type="OrthoDB" id="9937620at2"/>
<proteinExistence type="predicted"/>
<protein>
    <recommendedName>
        <fullName evidence="3">Holin</fullName>
    </recommendedName>
</protein>
<comment type="caution">
    <text evidence="1">The sequence shown here is derived from an EMBL/GenBank/DDBJ whole genome shotgun (WGS) entry which is preliminary data.</text>
</comment>
<dbReference type="EMBL" id="JMIR01000041">
    <property type="protein sequence ID" value="KEO81295.1"/>
    <property type="molecule type" value="Genomic_DNA"/>
</dbReference>
<dbReference type="AlphaFoldDB" id="A0A074LL60"/>